<dbReference type="Pfam" id="PF02463">
    <property type="entry name" value="SMC_N"/>
    <property type="match status" value="1"/>
</dbReference>
<feature type="coiled-coil region" evidence="4">
    <location>
        <begin position="926"/>
        <end position="960"/>
    </location>
</feature>
<dbReference type="OrthoDB" id="10254973at2759"/>
<dbReference type="EMBL" id="JAEHOD010000016">
    <property type="protein sequence ID" value="KAG2448839.1"/>
    <property type="molecule type" value="Genomic_DNA"/>
</dbReference>
<feature type="compositionally biased region" description="Low complexity" evidence="5">
    <location>
        <begin position="51"/>
        <end position="60"/>
    </location>
</feature>
<accession>A0A836B6M1</accession>
<keyword evidence="8" id="KW-1185">Reference proteome</keyword>
<dbReference type="GO" id="GO:0030915">
    <property type="term" value="C:Smc5-Smc6 complex"/>
    <property type="evidence" value="ECO:0007669"/>
    <property type="project" value="TreeGrafter"/>
</dbReference>
<evidence type="ECO:0000256" key="5">
    <source>
        <dbReference type="SAM" id="MobiDB-lite"/>
    </source>
</evidence>
<dbReference type="GO" id="GO:0000724">
    <property type="term" value="P:double-strand break repair via homologous recombination"/>
    <property type="evidence" value="ECO:0007669"/>
    <property type="project" value="TreeGrafter"/>
</dbReference>
<sequence>MPRFKRELVYESDDEEFQDARGEEEEEPAGVGEEEQVADTIERYRSGEGAGPSHAPAGAARPDAFAKGAVKLVRMHDFMTYNGTVTVRPGARLNLVLGPNGTGKSSLVCALCIGLGGSLKNLGRAEDTKSFVRDGANSCWIETTLSSGGEGRDFVIRRTITLRSERVINADRQEEVVKRYSSDYKINGVDRSQKDVDKLIKKLNIQFDNLCQFLPQDKVVEFSRMDKYQLLAATEKALGDSSLYDQHRQLVELRKEEKIATAERDKSSAMLEKLKAQQAQQQREYERFSQRQQLTKEARALKRRAKWLEVAAKLKSARAAKDKLRGEKAKLDELEAQQQSDTAPIQALEGKCSELRRARQDADKETKRAHGSFMRAQAAISKHDEDVQQLTGELMGLNEEAKRRQEAIAAAEQRLAAASQRVASMPERSPELEARVGALNQEISDLRNGDYDDLGRRNELQEQAQQKQSEIHGVRAQIDRLDSRKYQLLQRMSRKHRNLDQLYAWVEQHRHDGTFQGPVFGPIALEMTVAPPPELSQALAVTYVESACASWLATFLVTCQADEKVMTYQATQMNCGFVRTACSDHRPDQPFEVSYPHGTAEQYARYGVLYTLDQLVQAPPIVMHALVRQCRLNTAFIGNTHAAQAIETIAHTTPIKALFAETTKFEVVHSQYNPNTRHVNNRQLQNAQLLCEGSNDDDLRAQLLAREKALKQAHEALAVKITAVEFGLQQRQAQMQAKGQEVEMLVQRMNALKQQRLKAMADERMAAMNLMNKRELPDPMLRQPVLKAAIDAKIGQHVELLSNALAAAHGVKHVIWEGQVLELRLQEAGAQLEALRVSSRAREQELTAARNAVEGARVAYKAHEADYMRSKEAAEDHYKLEDEDKDEVRRLEAEGTPASELLKAAEEKAAEAEAIVVNNTNVIEAYQSRQRQIEELTTDLQGQEQRVQMLTARVEEIKGSWLPVIKDMVTTINASFSHNFKEIGCAGEVRLYEDPDDFDKFAIEILVQFRTTESMQLLTSTRQSGGERSVSTILYLIALQAVTQTPFRVVDEINQGMDPINERKVFQQLVSASTEADTPQCFMLTPKLLSDLVYSGDVTVLQIMNGASVPAAMVAVHNAGKSKMYGKRQRLNP</sequence>
<feature type="coiled-coil region" evidence="4">
    <location>
        <begin position="264"/>
        <end position="421"/>
    </location>
</feature>
<name>A0A836B6M1_9CHLO</name>
<feature type="domain" description="RecF/RecN/SMC N-terminal" evidence="6">
    <location>
        <begin position="70"/>
        <end position="1075"/>
    </location>
</feature>
<evidence type="ECO:0000256" key="3">
    <source>
        <dbReference type="ARBA" id="ARBA00023054"/>
    </source>
</evidence>
<keyword evidence="3 4" id="KW-0175">Coiled coil</keyword>
<dbReference type="PANTHER" id="PTHR45916:SF1">
    <property type="entry name" value="STRUCTURAL MAINTENANCE OF CHROMOSOMES PROTEIN 5"/>
    <property type="match status" value="1"/>
</dbReference>
<dbReference type="AlphaFoldDB" id="A0A836B6M1"/>
<dbReference type="InterPro" id="IPR003395">
    <property type="entry name" value="RecF/RecN/SMC_N"/>
</dbReference>
<dbReference type="Gene3D" id="3.40.50.300">
    <property type="entry name" value="P-loop containing nucleotide triphosphate hydrolases"/>
    <property type="match status" value="2"/>
</dbReference>
<gene>
    <name evidence="7" type="ORF">HYH02_006190</name>
</gene>
<comment type="caution">
    <text evidence="7">The sequence shown here is derived from an EMBL/GenBank/DDBJ whole genome shotgun (WGS) entry which is preliminary data.</text>
</comment>
<dbReference type="Gene3D" id="1.20.5.340">
    <property type="match status" value="1"/>
</dbReference>
<protein>
    <recommendedName>
        <fullName evidence="2">Structural maintenance of chromosomes protein 5</fullName>
    </recommendedName>
</protein>
<evidence type="ECO:0000256" key="4">
    <source>
        <dbReference type="SAM" id="Coils"/>
    </source>
</evidence>
<evidence type="ECO:0000256" key="1">
    <source>
        <dbReference type="ARBA" id="ARBA00010171"/>
    </source>
</evidence>
<evidence type="ECO:0000313" key="8">
    <source>
        <dbReference type="Proteomes" id="UP000613740"/>
    </source>
</evidence>
<reference evidence="7" key="1">
    <citation type="journal article" date="2020" name="bioRxiv">
        <title>Comparative genomics of Chlamydomonas.</title>
        <authorList>
            <person name="Craig R.J."/>
            <person name="Hasan A.R."/>
            <person name="Ness R.W."/>
            <person name="Keightley P.D."/>
        </authorList>
    </citation>
    <scope>NUCLEOTIDE SEQUENCE</scope>
    <source>
        <strain evidence="7">CCAP 11/173</strain>
    </source>
</reference>
<evidence type="ECO:0000313" key="7">
    <source>
        <dbReference type="EMBL" id="KAG2448839.1"/>
    </source>
</evidence>
<dbReference type="InterPro" id="IPR027417">
    <property type="entry name" value="P-loop_NTPase"/>
</dbReference>
<dbReference type="GO" id="GO:0003697">
    <property type="term" value="F:single-stranded DNA binding"/>
    <property type="evidence" value="ECO:0007669"/>
    <property type="project" value="TreeGrafter"/>
</dbReference>
<evidence type="ECO:0000259" key="6">
    <source>
        <dbReference type="Pfam" id="PF02463"/>
    </source>
</evidence>
<evidence type="ECO:0000256" key="2">
    <source>
        <dbReference type="ARBA" id="ARBA00018687"/>
    </source>
</evidence>
<feature type="compositionally biased region" description="Acidic residues" evidence="5">
    <location>
        <begin position="10"/>
        <end position="37"/>
    </location>
</feature>
<dbReference type="Proteomes" id="UP000613740">
    <property type="component" value="Unassembled WGS sequence"/>
</dbReference>
<dbReference type="GO" id="GO:0051276">
    <property type="term" value="P:chromosome organization"/>
    <property type="evidence" value="ECO:0007669"/>
    <property type="project" value="UniProtKB-ARBA"/>
</dbReference>
<proteinExistence type="inferred from homology"/>
<dbReference type="PANTHER" id="PTHR45916">
    <property type="entry name" value="STRUCTURAL MAINTENANCE OF CHROMOSOMES PROTEIN 5"/>
    <property type="match status" value="1"/>
</dbReference>
<comment type="similarity">
    <text evidence="1">Belongs to the SMC family. SMC5 subfamily.</text>
</comment>
<dbReference type="SUPFAM" id="SSF52540">
    <property type="entry name" value="P-loop containing nucleoside triphosphate hydrolases"/>
    <property type="match status" value="1"/>
</dbReference>
<dbReference type="GO" id="GO:0005634">
    <property type="term" value="C:nucleus"/>
    <property type="evidence" value="ECO:0007669"/>
    <property type="project" value="TreeGrafter"/>
</dbReference>
<organism evidence="7 8">
    <name type="scientific">Chlamydomonas schloesseri</name>
    <dbReference type="NCBI Taxonomy" id="2026947"/>
    <lineage>
        <taxon>Eukaryota</taxon>
        <taxon>Viridiplantae</taxon>
        <taxon>Chlorophyta</taxon>
        <taxon>core chlorophytes</taxon>
        <taxon>Chlorophyceae</taxon>
        <taxon>CS clade</taxon>
        <taxon>Chlamydomonadales</taxon>
        <taxon>Chlamydomonadaceae</taxon>
        <taxon>Chlamydomonas</taxon>
    </lineage>
</organism>
<feature type="coiled-coil region" evidence="4">
    <location>
        <begin position="457"/>
        <end position="484"/>
    </location>
</feature>
<feature type="region of interest" description="Disordered" evidence="5">
    <location>
        <begin position="1"/>
        <end position="60"/>
    </location>
</feature>